<reference evidence="12 13" key="1">
    <citation type="journal article" date="2014" name="FEMS Microbiol. Ecol.">
        <title>Genomic differentiation among two strains of the PS1 clade isolated from geographically separated marine habitats.</title>
        <authorList>
            <person name="Jimenez-Infante F."/>
            <person name="Ngugi D.K."/>
            <person name="Alam I."/>
            <person name="Rashid M."/>
            <person name="Baalawi W."/>
            <person name="Kamau A.A."/>
            <person name="Bajic V.B."/>
            <person name="Stingl U."/>
        </authorList>
    </citation>
    <scope>NUCLEOTIDE SEQUENCE [LARGE SCALE GENOMIC DNA]</scope>
    <source>
        <strain evidence="12 13">RS24</strain>
    </source>
</reference>
<evidence type="ECO:0000256" key="1">
    <source>
        <dbReference type="ARBA" id="ARBA00022490"/>
    </source>
</evidence>
<dbReference type="SMART" id="SM00490">
    <property type="entry name" value="HELICc"/>
    <property type="match status" value="1"/>
</dbReference>
<dbReference type="GO" id="GO:0016787">
    <property type="term" value="F:hydrolase activity"/>
    <property type="evidence" value="ECO:0007669"/>
    <property type="project" value="UniProtKB-KW"/>
</dbReference>
<keyword evidence="5" id="KW-0347">Helicase</keyword>
<dbReference type="GO" id="GO:0005524">
    <property type="term" value="F:ATP binding"/>
    <property type="evidence" value="ECO:0007669"/>
    <property type="project" value="UniProtKB-UniRule"/>
</dbReference>
<dbReference type="STRING" id="1397666.RS24_00364"/>
<dbReference type="GO" id="GO:0006355">
    <property type="term" value="P:regulation of DNA-templated transcription"/>
    <property type="evidence" value="ECO:0007669"/>
    <property type="project" value="UniProtKB-UniRule"/>
</dbReference>
<keyword evidence="6 9" id="KW-0067">ATP-binding</keyword>
<dbReference type="InterPro" id="IPR011545">
    <property type="entry name" value="DEAD/DEAH_box_helicase_dom"/>
</dbReference>
<evidence type="ECO:0000313" key="13">
    <source>
        <dbReference type="Proteomes" id="UP000016762"/>
    </source>
</evidence>
<gene>
    <name evidence="9" type="primary">mfd</name>
    <name evidence="12" type="ORF">RS24_00364</name>
</gene>
<dbReference type="InterPro" id="IPR048635">
    <property type="entry name" value="MFD_D3"/>
</dbReference>
<evidence type="ECO:0000256" key="9">
    <source>
        <dbReference type="HAMAP-Rule" id="MF_00969"/>
    </source>
</evidence>
<evidence type="ECO:0000256" key="7">
    <source>
        <dbReference type="ARBA" id="ARBA00023125"/>
    </source>
</evidence>
<dbReference type="Gene3D" id="3.90.1150.50">
    <property type="entry name" value="Transcription-repair-coupling factor, D7 domain"/>
    <property type="match status" value="1"/>
</dbReference>
<dbReference type="GO" id="GO:0005737">
    <property type="term" value="C:cytoplasm"/>
    <property type="evidence" value="ECO:0007669"/>
    <property type="project" value="UniProtKB-SubCell"/>
</dbReference>
<organism evidence="12 13">
    <name type="scientific">Candidatus Micropelagius thuwalensis</name>
    <dbReference type="NCBI Taxonomy" id="1397666"/>
    <lineage>
        <taxon>Bacteria</taxon>
        <taxon>Pseudomonadati</taxon>
        <taxon>Pseudomonadota</taxon>
        <taxon>Alphaproteobacteria</taxon>
        <taxon>PS1 clade</taxon>
        <taxon>Candidatus Micropelagius</taxon>
    </lineage>
</organism>
<sequence length="1170" mass="131503">MKLSTQSIELNRIIDNPPQSFSGVADGYDALILADYCRALSAAGKPGLLHIARDAGKREELETLLAFFAPDITVLSLPAWDCLPYDRVGPGQTVMSQRMSTLASLANLKEYNTPYILLTSINAVLQKFPARDIISKQSFSARVGDSVDINDLLLFLSENGFIKNSLVMEQGDFAMRGSIVDLYPPGEDKPFRLDFFGETLETIRVFEPESQRSLDNREEINLYQASEIRLDDETVTRFRQGYIKQFGPATSRDQLYEAVSDKRRHQGMEHWLPLFHENLESIFDHCGDMKVTMDHLAQNAADVRFEQINDYYEARYQALEMALKNETSALHPLPPEYLYMSQDDWEDAKKRLSPITITPFETDNSSQTAESMSFGAREGRNFTAERNRENINIFNVLSDYINSLIKDNKKVLITSWSAGASERLSNMLADNNLTQLTQVNSWNSFAKLPDDQAGIGVLPLETGFEANNIVVITEQDVFGDRLVKRKATKKAANFITEASTLSKGDLVVHVDHGVARFEGLETITVSSSPHDCLKLVYYGDDRLYLPVENIDLLSRYGPDDVGAQLDRLGTANWQTRKARLKNKLRDIADELIKIAAARELREGRVFEVDNKLYETFCARFPYNETDDQLESIEAVIEDFASGRPMDRLICGDVGFGKTEVALRAAFIVAMSGAQTAIIAPTTLLARQHAKTFRERFEGLPIEIREMSRLVGQKEITTVKQELKDGKIDIVIGTHALLSKEVELQNPGLVIIDEEQRFGVKHKEQLKKLKSEIHVLTLSATPIPRTLQLALTGVRDLSLIATPPVDRLAVRTYVTPFDPVIVREALLREKYRAGQSFFICPHITNLDEITKFLTENVPEVNFITAHGQMAGKELESRMTAFYDGQYDVLVSTSIIESGLDIPSANTMIIHNAHLFGLAQLYQMRGRVGRSKLRAYAYITYDDQKPLTGPAEKRLKVLQSLDSLGAGFTLASHDLDLRGAGNVLGEEQSGHIKEVGYELYQSMLEEAVALQKGVAHEESWSPQINIDTPVLLPETYIEDFELRMAMYRRLSNLLEPEQVDGFAIELIDRFGSLPDETENLLQVVIVKTLCRKAGIEKIDVGNKGVIMTFRNNEFANPAGLVDYLSQHASHAKLRPDHSIVFRMNWKPDDERLGPTRKIIEQLVDLVSADTVA</sequence>
<dbReference type="PANTHER" id="PTHR47964:SF1">
    <property type="entry name" value="ATP-DEPENDENT DNA HELICASE HOMOLOG RECG, CHLOROPLASTIC"/>
    <property type="match status" value="1"/>
</dbReference>
<protein>
    <recommendedName>
        <fullName evidence="9">Transcription-repair-coupling factor</fullName>
        <shortName evidence="9">TRCF</shortName>
        <ecNumber evidence="9">3.6.4.-</ecNumber>
    </recommendedName>
</protein>
<dbReference type="InterPro" id="IPR001650">
    <property type="entry name" value="Helicase_C-like"/>
</dbReference>
<dbReference type="Pfam" id="PF17757">
    <property type="entry name" value="UvrB_inter"/>
    <property type="match status" value="1"/>
</dbReference>
<dbReference type="EMBL" id="AWXE01000001">
    <property type="protein sequence ID" value="ERL47425.1"/>
    <property type="molecule type" value="Genomic_DNA"/>
</dbReference>
<dbReference type="GO" id="GO:0000716">
    <property type="term" value="P:transcription-coupled nucleotide-excision repair, DNA damage recognition"/>
    <property type="evidence" value="ECO:0007669"/>
    <property type="project" value="UniProtKB-UniRule"/>
</dbReference>
<keyword evidence="7 9" id="KW-0238">DNA-binding</keyword>
<dbReference type="Pfam" id="PF21132">
    <property type="entry name" value="MFD_D3"/>
    <property type="match status" value="1"/>
</dbReference>
<dbReference type="SMART" id="SM00982">
    <property type="entry name" value="TRCF"/>
    <property type="match status" value="1"/>
</dbReference>
<dbReference type="InterPro" id="IPR027417">
    <property type="entry name" value="P-loop_NTPase"/>
</dbReference>
<dbReference type="SMART" id="SM01058">
    <property type="entry name" value="CarD_TRCF"/>
    <property type="match status" value="1"/>
</dbReference>
<dbReference type="GO" id="GO:0003684">
    <property type="term" value="F:damaged DNA binding"/>
    <property type="evidence" value="ECO:0007669"/>
    <property type="project" value="InterPro"/>
</dbReference>
<keyword evidence="8 9" id="KW-0234">DNA repair</keyword>
<dbReference type="Gene3D" id="3.30.2060.10">
    <property type="entry name" value="Penicillin-binding protein 1b domain"/>
    <property type="match status" value="1"/>
</dbReference>
<evidence type="ECO:0000256" key="6">
    <source>
        <dbReference type="ARBA" id="ARBA00022840"/>
    </source>
</evidence>
<dbReference type="PROSITE" id="PS51194">
    <property type="entry name" value="HELICASE_CTER"/>
    <property type="match status" value="1"/>
</dbReference>
<dbReference type="InterPro" id="IPR003711">
    <property type="entry name" value="CarD-like/TRCF_RID"/>
</dbReference>
<dbReference type="Pfam" id="PF02559">
    <property type="entry name" value="CarD_TRCF_RID"/>
    <property type="match status" value="1"/>
</dbReference>
<dbReference type="InterPro" id="IPR004576">
    <property type="entry name" value="Mfd"/>
</dbReference>
<dbReference type="PATRIC" id="fig|1397666.3.peg.338"/>
<feature type="domain" description="Helicase C-terminal" evidence="11">
    <location>
        <begin position="820"/>
        <end position="974"/>
    </location>
</feature>
<dbReference type="NCBIfam" id="TIGR00580">
    <property type="entry name" value="mfd"/>
    <property type="match status" value="1"/>
</dbReference>
<dbReference type="InterPro" id="IPR047112">
    <property type="entry name" value="RecG/Mfd"/>
</dbReference>
<comment type="function">
    <text evidence="9">Couples transcription and DNA repair by recognizing RNA polymerase (RNAP) stalled at DNA lesions. Mediates ATP-dependent release of RNAP and its truncated transcript from the DNA, and recruitment of nucleotide excision repair machinery to the damaged site.</text>
</comment>
<dbReference type="InterPro" id="IPR005118">
    <property type="entry name" value="TRCF_C"/>
</dbReference>
<dbReference type="Pfam" id="PF00270">
    <property type="entry name" value="DEAD"/>
    <property type="match status" value="1"/>
</dbReference>
<proteinExistence type="inferred from homology"/>
<dbReference type="SUPFAM" id="SSF143517">
    <property type="entry name" value="TRCF domain-like"/>
    <property type="match status" value="1"/>
</dbReference>
<keyword evidence="13" id="KW-1185">Reference proteome</keyword>
<evidence type="ECO:0000256" key="8">
    <source>
        <dbReference type="ARBA" id="ARBA00023204"/>
    </source>
</evidence>
<dbReference type="Gene3D" id="3.40.50.300">
    <property type="entry name" value="P-loop containing nucleotide triphosphate hydrolases"/>
    <property type="match status" value="2"/>
</dbReference>
<evidence type="ECO:0000256" key="3">
    <source>
        <dbReference type="ARBA" id="ARBA00022763"/>
    </source>
</evidence>
<evidence type="ECO:0000256" key="4">
    <source>
        <dbReference type="ARBA" id="ARBA00022801"/>
    </source>
</evidence>
<name>U2WV54_9PROT</name>
<feature type="domain" description="Helicase ATP-binding" evidence="10">
    <location>
        <begin position="638"/>
        <end position="799"/>
    </location>
</feature>
<comment type="subcellular location">
    <subcellularLocation>
        <location evidence="9">Cytoplasm</location>
    </subcellularLocation>
</comment>
<dbReference type="InterPro" id="IPR014001">
    <property type="entry name" value="Helicase_ATP-bd"/>
</dbReference>
<dbReference type="InterPro" id="IPR037235">
    <property type="entry name" value="TRCF-like_C_D7"/>
</dbReference>
<keyword evidence="1 9" id="KW-0963">Cytoplasm</keyword>
<dbReference type="GO" id="GO:0003678">
    <property type="term" value="F:DNA helicase activity"/>
    <property type="evidence" value="ECO:0007669"/>
    <property type="project" value="TreeGrafter"/>
</dbReference>
<keyword evidence="2 9" id="KW-0547">Nucleotide-binding</keyword>
<dbReference type="eggNOG" id="COG1197">
    <property type="taxonomic scope" value="Bacteria"/>
</dbReference>
<dbReference type="Pfam" id="PF03461">
    <property type="entry name" value="TRCF"/>
    <property type="match status" value="1"/>
</dbReference>
<dbReference type="PANTHER" id="PTHR47964">
    <property type="entry name" value="ATP-DEPENDENT DNA HELICASE HOMOLOG RECG, CHLOROPLASTIC"/>
    <property type="match status" value="1"/>
</dbReference>
<keyword evidence="4 9" id="KW-0378">Hydrolase</keyword>
<accession>U2WV54</accession>
<dbReference type="SUPFAM" id="SSF141259">
    <property type="entry name" value="CarD-like"/>
    <property type="match status" value="1"/>
</dbReference>
<dbReference type="EC" id="3.6.4.-" evidence="9"/>
<comment type="similarity">
    <text evidence="9">In the N-terminal section; belongs to the UvrB family.</text>
</comment>
<comment type="caution">
    <text evidence="12">The sequence shown here is derived from an EMBL/GenBank/DDBJ whole genome shotgun (WGS) entry which is preliminary data.</text>
</comment>
<dbReference type="Gene3D" id="3.40.50.11140">
    <property type="match status" value="1"/>
</dbReference>
<evidence type="ECO:0000259" key="11">
    <source>
        <dbReference type="PROSITE" id="PS51194"/>
    </source>
</evidence>
<dbReference type="Gene3D" id="3.40.50.11180">
    <property type="match status" value="1"/>
</dbReference>
<dbReference type="InterPro" id="IPR041471">
    <property type="entry name" value="UvrB_inter"/>
</dbReference>
<dbReference type="Pfam" id="PF00271">
    <property type="entry name" value="Helicase_C"/>
    <property type="match status" value="1"/>
</dbReference>
<dbReference type="Proteomes" id="UP000016762">
    <property type="component" value="Unassembled WGS sequence"/>
</dbReference>
<evidence type="ECO:0000256" key="5">
    <source>
        <dbReference type="ARBA" id="ARBA00022806"/>
    </source>
</evidence>
<dbReference type="PROSITE" id="PS51192">
    <property type="entry name" value="HELICASE_ATP_BIND_1"/>
    <property type="match status" value="1"/>
</dbReference>
<dbReference type="Gene3D" id="2.40.10.170">
    <property type="match status" value="1"/>
</dbReference>
<dbReference type="HAMAP" id="MF_00969">
    <property type="entry name" value="TRCF"/>
    <property type="match status" value="1"/>
</dbReference>
<dbReference type="InterPro" id="IPR036101">
    <property type="entry name" value="CarD-like/TRCF_RID_sf"/>
</dbReference>
<dbReference type="SUPFAM" id="SSF52540">
    <property type="entry name" value="P-loop containing nucleoside triphosphate hydrolases"/>
    <property type="match status" value="4"/>
</dbReference>
<dbReference type="CDD" id="cd17991">
    <property type="entry name" value="DEXHc_TRCF"/>
    <property type="match status" value="1"/>
</dbReference>
<evidence type="ECO:0000313" key="12">
    <source>
        <dbReference type="EMBL" id="ERL47425.1"/>
    </source>
</evidence>
<comment type="similarity">
    <text evidence="9">In the C-terminal section; belongs to the helicase family. RecG subfamily.</text>
</comment>
<dbReference type="AlphaFoldDB" id="U2WV54"/>
<keyword evidence="3 9" id="KW-0227">DNA damage</keyword>
<evidence type="ECO:0000256" key="2">
    <source>
        <dbReference type="ARBA" id="ARBA00022741"/>
    </source>
</evidence>
<evidence type="ECO:0000259" key="10">
    <source>
        <dbReference type="PROSITE" id="PS51192"/>
    </source>
</evidence>
<dbReference type="SMART" id="SM00487">
    <property type="entry name" value="DEXDc"/>
    <property type="match status" value="1"/>
</dbReference>